<feature type="region of interest" description="Disordered" evidence="2">
    <location>
        <begin position="103"/>
        <end position="123"/>
    </location>
</feature>
<proteinExistence type="predicted"/>
<keyword evidence="4" id="KW-1185">Reference proteome</keyword>
<sequence length="454" mass="49352">MPNVDTDAAGTNYYNENKQMLYVILKGAVIVEIKLAQVVKLAFGISAMSEAEFFASNVIENLASFLGIPSSRVRVVKVIRETSSVNAARRKRQTSNLNVVLEISEPPETSSQPVNASSSNGSTTMEQVSADLINAIQSDQLSAALEAPIEKVQVQQPTPLPTSLTWSALTASGSVAVQQMETVQTPSSVEGLLTPSTLVEGVASLLRFHTKDDAGNHVQQLGSESDPWTYDINIDGEPSVAESVPFPTTQQGWAEENITLNTPGSYNIRITITNPSGTRNLTTTITKQVIKREFTIDVKLIGIDGTNTNWNPNLNPIPQGARPKIEVKLLDKSTGTIAKNIDWQGFKWKLNVGPCGTEPVYSTEVSAEVADYIWQEKAFETSGQYQYCFKMVPYMSDGITAVVEYSVDETSITLTVNNGLTLLLGSTAPQLSERLTIGHYMITLAVLISKWTLA</sequence>
<accession>A0A8J4WH42</accession>
<evidence type="ECO:0000313" key="4">
    <source>
        <dbReference type="Proteomes" id="UP000748531"/>
    </source>
</evidence>
<protein>
    <submittedName>
        <fullName evidence="3">Uncharacterized protein</fullName>
    </submittedName>
</protein>
<evidence type="ECO:0000256" key="1">
    <source>
        <dbReference type="ARBA" id="ARBA00022729"/>
    </source>
</evidence>
<reference evidence="3" key="1">
    <citation type="submission" date="2019-05" db="EMBL/GenBank/DDBJ databases">
        <title>Annotation for the trematode Paragonimus heterotremus.</title>
        <authorList>
            <person name="Choi Y.-J."/>
        </authorList>
    </citation>
    <scope>NUCLEOTIDE SEQUENCE</scope>
    <source>
        <strain evidence="3">LC</strain>
    </source>
</reference>
<dbReference type="PANTHER" id="PTHR46769">
    <property type="entry name" value="POLYCYSTIC KIDNEY AND HEPATIC DISEASE 1 (AUTOSOMAL RECESSIVE)-LIKE 1"/>
    <property type="match status" value="1"/>
</dbReference>
<dbReference type="PANTHER" id="PTHR46769:SF2">
    <property type="entry name" value="FIBROCYSTIN-L ISOFORM 2 PRECURSOR-RELATED"/>
    <property type="match status" value="1"/>
</dbReference>
<evidence type="ECO:0000256" key="2">
    <source>
        <dbReference type="SAM" id="MobiDB-lite"/>
    </source>
</evidence>
<dbReference type="InterPro" id="IPR052387">
    <property type="entry name" value="Fibrocystin"/>
</dbReference>
<dbReference type="AlphaFoldDB" id="A0A8J4WH42"/>
<organism evidence="3 4">
    <name type="scientific">Paragonimus heterotremus</name>
    <dbReference type="NCBI Taxonomy" id="100268"/>
    <lineage>
        <taxon>Eukaryota</taxon>
        <taxon>Metazoa</taxon>
        <taxon>Spiralia</taxon>
        <taxon>Lophotrochozoa</taxon>
        <taxon>Platyhelminthes</taxon>
        <taxon>Trematoda</taxon>
        <taxon>Digenea</taxon>
        <taxon>Plagiorchiida</taxon>
        <taxon>Troglotremata</taxon>
        <taxon>Troglotrematidae</taxon>
        <taxon>Paragonimus</taxon>
    </lineage>
</organism>
<gene>
    <name evidence="3" type="ORF">PHET_07719</name>
</gene>
<feature type="compositionally biased region" description="Polar residues" evidence="2">
    <location>
        <begin position="107"/>
        <end position="123"/>
    </location>
</feature>
<keyword evidence="1" id="KW-0732">Signal</keyword>
<name>A0A8J4WH42_9TREM</name>
<dbReference type="OrthoDB" id="6284510at2759"/>
<evidence type="ECO:0000313" key="3">
    <source>
        <dbReference type="EMBL" id="KAF5399339.1"/>
    </source>
</evidence>
<comment type="caution">
    <text evidence="3">The sequence shown here is derived from an EMBL/GenBank/DDBJ whole genome shotgun (WGS) entry which is preliminary data.</text>
</comment>
<dbReference type="Proteomes" id="UP000748531">
    <property type="component" value="Unassembled WGS sequence"/>
</dbReference>
<dbReference type="EMBL" id="LUCH01004134">
    <property type="protein sequence ID" value="KAF5399339.1"/>
    <property type="molecule type" value="Genomic_DNA"/>
</dbReference>